<feature type="chain" id="PRO_5043349773" description="Gnk2-homologous domain-containing protein" evidence="3">
    <location>
        <begin position="30"/>
        <end position="246"/>
    </location>
</feature>
<dbReference type="InterPro" id="IPR038408">
    <property type="entry name" value="GNK2_sf"/>
</dbReference>
<dbReference type="PANTHER" id="PTHR32099:SF42">
    <property type="entry name" value="CYSTEINE-RICH RECEPTOR-LIKE PROTEIN KINASE 9-RELATED"/>
    <property type="match status" value="1"/>
</dbReference>
<feature type="domain" description="Gnk2-homologous" evidence="4">
    <location>
        <begin position="110"/>
        <end position="214"/>
    </location>
</feature>
<dbReference type="Gene3D" id="3.30.430.20">
    <property type="entry name" value="Gnk2 domain, C-X8-C-X2-C motif"/>
    <property type="match status" value="2"/>
</dbReference>
<feature type="signal peptide" evidence="3">
    <location>
        <begin position="1"/>
        <end position="29"/>
    </location>
</feature>
<dbReference type="FunFam" id="3.30.430.20:FF:000003">
    <property type="entry name" value="Cysteine-rich RLK (RECEPTOR-like protein kinase) 10"/>
    <property type="match status" value="1"/>
</dbReference>
<comment type="caution">
    <text evidence="5">The sequence shown here is derived from an EMBL/GenBank/DDBJ whole genome shotgun (WGS) entry which is preliminary data.</text>
</comment>
<dbReference type="CDD" id="cd23509">
    <property type="entry name" value="Gnk2-like"/>
    <property type="match status" value="1"/>
</dbReference>
<feature type="domain" description="Gnk2-homologous" evidence="4">
    <location>
        <begin position="1"/>
        <end position="96"/>
    </location>
</feature>
<organism evidence="5 6">
    <name type="scientific">Rhododendron griersonianum</name>
    <dbReference type="NCBI Taxonomy" id="479676"/>
    <lineage>
        <taxon>Eukaryota</taxon>
        <taxon>Viridiplantae</taxon>
        <taxon>Streptophyta</taxon>
        <taxon>Embryophyta</taxon>
        <taxon>Tracheophyta</taxon>
        <taxon>Spermatophyta</taxon>
        <taxon>Magnoliopsida</taxon>
        <taxon>eudicotyledons</taxon>
        <taxon>Gunneridae</taxon>
        <taxon>Pentapetalae</taxon>
        <taxon>asterids</taxon>
        <taxon>Ericales</taxon>
        <taxon>Ericaceae</taxon>
        <taxon>Ericoideae</taxon>
        <taxon>Rhodoreae</taxon>
        <taxon>Rhododendron</taxon>
    </lineage>
</organism>
<dbReference type="PANTHER" id="PTHR32099">
    <property type="entry name" value="CYSTEINE-RICH REPEAT SECRETORY PROTEIN"/>
    <property type="match status" value="1"/>
</dbReference>
<dbReference type="InterPro" id="IPR002902">
    <property type="entry name" value="GNK2"/>
</dbReference>
<dbReference type="EMBL" id="JACTNZ010000013">
    <property type="protein sequence ID" value="KAG5516583.1"/>
    <property type="molecule type" value="Genomic_DNA"/>
</dbReference>
<protein>
    <recommendedName>
        <fullName evidence="4">Gnk2-homologous domain-containing protein</fullName>
    </recommendedName>
</protein>
<evidence type="ECO:0000313" key="6">
    <source>
        <dbReference type="Proteomes" id="UP000823749"/>
    </source>
</evidence>
<evidence type="ECO:0000256" key="2">
    <source>
        <dbReference type="ARBA" id="ARBA00022737"/>
    </source>
</evidence>
<evidence type="ECO:0000256" key="1">
    <source>
        <dbReference type="ARBA" id="ARBA00022729"/>
    </source>
</evidence>
<name>A0AAV6HS07_9ERIC</name>
<dbReference type="Proteomes" id="UP000823749">
    <property type="component" value="Chromosome 13"/>
</dbReference>
<evidence type="ECO:0000256" key="3">
    <source>
        <dbReference type="SAM" id="SignalP"/>
    </source>
</evidence>
<keyword evidence="6" id="KW-1185">Reference proteome</keyword>
<proteinExistence type="predicted"/>
<dbReference type="Pfam" id="PF01657">
    <property type="entry name" value="Stress-antifung"/>
    <property type="match status" value="2"/>
</dbReference>
<keyword evidence="1 3" id="KW-0732">Signal</keyword>
<sequence>MANLPHKIPGKALFVYSMCLLSLIPTTKADPTFRSKDCNSNAPNDLAVCPSNQTNPDVCRDCIDYASRDAVVRCPGSKLVSIVYDECTVRYSNVSAPTIKGADPTFLYTECPNATLSTTSTYATNSTYHTNLKTLLSGLSSNSNSSIGFYNFTAGSSSPDVAYGLFICRGDVSAAVCRDCVAYAAGDVVKQCPRSKQVTIWYDECILRYSNVSSFSTLDTSFRLILRNPQNVTNSTSFRDALGEMS</sequence>
<accession>A0AAV6HS07</accession>
<gene>
    <name evidence="5" type="ORF">RHGRI_037337</name>
</gene>
<keyword evidence="2" id="KW-0677">Repeat</keyword>
<evidence type="ECO:0000259" key="4">
    <source>
        <dbReference type="PROSITE" id="PS51473"/>
    </source>
</evidence>
<reference evidence="5 6" key="1">
    <citation type="submission" date="2020-08" db="EMBL/GenBank/DDBJ databases">
        <title>Plant Genome Project.</title>
        <authorList>
            <person name="Zhang R.-G."/>
        </authorList>
    </citation>
    <scope>NUCLEOTIDE SEQUENCE [LARGE SCALE GENOMIC DNA]</scope>
    <source>
        <strain evidence="5">WSP0</strain>
        <tissue evidence="5">Leaf</tissue>
    </source>
</reference>
<dbReference type="AlphaFoldDB" id="A0AAV6HS07"/>
<evidence type="ECO:0000313" key="5">
    <source>
        <dbReference type="EMBL" id="KAG5516583.1"/>
    </source>
</evidence>
<dbReference type="PROSITE" id="PS51473">
    <property type="entry name" value="GNK2"/>
    <property type="match status" value="2"/>
</dbReference>